<proteinExistence type="predicted"/>
<sequence length="151" mass="17771">MAWRLEVLKARFKYLGFEITMAKDRFLRENFDRALEELEVDVKRWGMPPLAIMGRASLYNMITLPKLLFVLQNNLFEMAEAHLIKNDTILRLLPWNEGEITQRPVSHLYHTLINHIPHCLRSLRAGWEDAIGEMEDIDWEEALMHLMGIAI</sequence>
<gene>
    <name evidence="1" type="ORF">NDU88_007464</name>
</gene>
<reference evidence="1" key="1">
    <citation type="journal article" date="2022" name="bioRxiv">
        <title>Sequencing and chromosome-scale assembly of the giantPleurodeles waltlgenome.</title>
        <authorList>
            <person name="Brown T."/>
            <person name="Elewa A."/>
            <person name="Iarovenko S."/>
            <person name="Subramanian E."/>
            <person name="Araus A.J."/>
            <person name="Petzold A."/>
            <person name="Susuki M."/>
            <person name="Suzuki K.-i.T."/>
            <person name="Hayashi T."/>
            <person name="Toyoda A."/>
            <person name="Oliveira C."/>
            <person name="Osipova E."/>
            <person name="Leigh N.D."/>
            <person name="Simon A."/>
            <person name="Yun M.H."/>
        </authorList>
    </citation>
    <scope>NUCLEOTIDE SEQUENCE</scope>
    <source>
        <strain evidence="1">20211129_DDA</strain>
        <tissue evidence="1">Liver</tissue>
    </source>
</reference>
<accession>A0AAV7RT05</accession>
<dbReference type="EMBL" id="JANPWB010000009">
    <property type="protein sequence ID" value="KAJ1154721.1"/>
    <property type="molecule type" value="Genomic_DNA"/>
</dbReference>
<comment type="caution">
    <text evidence="1">The sequence shown here is derived from an EMBL/GenBank/DDBJ whole genome shotgun (WGS) entry which is preliminary data.</text>
</comment>
<organism evidence="1 2">
    <name type="scientific">Pleurodeles waltl</name>
    <name type="common">Iberian ribbed newt</name>
    <dbReference type="NCBI Taxonomy" id="8319"/>
    <lineage>
        <taxon>Eukaryota</taxon>
        <taxon>Metazoa</taxon>
        <taxon>Chordata</taxon>
        <taxon>Craniata</taxon>
        <taxon>Vertebrata</taxon>
        <taxon>Euteleostomi</taxon>
        <taxon>Amphibia</taxon>
        <taxon>Batrachia</taxon>
        <taxon>Caudata</taxon>
        <taxon>Salamandroidea</taxon>
        <taxon>Salamandridae</taxon>
        <taxon>Pleurodelinae</taxon>
        <taxon>Pleurodeles</taxon>
    </lineage>
</organism>
<dbReference type="Proteomes" id="UP001066276">
    <property type="component" value="Chromosome 5"/>
</dbReference>
<name>A0AAV7RT05_PLEWA</name>
<keyword evidence="2" id="KW-1185">Reference proteome</keyword>
<evidence type="ECO:0000313" key="1">
    <source>
        <dbReference type="EMBL" id="KAJ1154721.1"/>
    </source>
</evidence>
<evidence type="ECO:0000313" key="2">
    <source>
        <dbReference type="Proteomes" id="UP001066276"/>
    </source>
</evidence>
<dbReference type="AlphaFoldDB" id="A0AAV7RT05"/>
<protein>
    <submittedName>
        <fullName evidence="1">Uncharacterized protein</fullName>
    </submittedName>
</protein>